<evidence type="ECO:0000256" key="1">
    <source>
        <dbReference type="SAM" id="SignalP"/>
    </source>
</evidence>
<evidence type="ECO:0000313" key="2">
    <source>
        <dbReference type="EMBL" id="MFD0917976.1"/>
    </source>
</evidence>
<dbReference type="Proteomes" id="UP001597101">
    <property type="component" value="Unassembled WGS sequence"/>
</dbReference>
<proteinExistence type="predicted"/>
<dbReference type="RefSeq" id="WP_377213827.1">
    <property type="nucleotide sequence ID" value="NZ_JBHTJV010000026.1"/>
</dbReference>
<feature type="signal peptide" evidence="1">
    <location>
        <begin position="1"/>
        <end position="25"/>
    </location>
</feature>
<comment type="caution">
    <text evidence="2">The sequence shown here is derived from an EMBL/GenBank/DDBJ whole genome shotgun (WGS) entry which is preliminary data.</text>
</comment>
<evidence type="ECO:0000313" key="3">
    <source>
        <dbReference type="Proteomes" id="UP001597101"/>
    </source>
</evidence>
<keyword evidence="1" id="KW-0732">Signal</keyword>
<feature type="chain" id="PRO_5046165009" evidence="1">
    <location>
        <begin position="26"/>
        <end position="127"/>
    </location>
</feature>
<dbReference type="EMBL" id="JBHTJV010000026">
    <property type="protein sequence ID" value="MFD0917976.1"/>
    <property type="molecule type" value="Genomic_DNA"/>
</dbReference>
<reference evidence="3" key="1">
    <citation type="journal article" date="2019" name="Int. J. Syst. Evol. Microbiol.">
        <title>The Global Catalogue of Microorganisms (GCM) 10K type strain sequencing project: providing services to taxonomists for standard genome sequencing and annotation.</title>
        <authorList>
            <consortium name="The Broad Institute Genomics Platform"/>
            <consortium name="The Broad Institute Genome Sequencing Center for Infectious Disease"/>
            <person name="Wu L."/>
            <person name="Ma J."/>
        </authorList>
    </citation>
    <scope>NUCLEOTIDE SEQUENCE [LARGE SCALE GENOMIC DNA]</scope>
    <source>
        <strain evidence="3">CCUG 60023</strain>
    </source>
</reference>
<keyword evidence="3" id="KW-1185">Reference proteome</keyword>
<accession>A0ABW3FHL9</accession>
<gene>
    <name evidence="2" type="ORF">ACFQ14_16350</name>
</gene>
<sequence>MTRSITALASAAVLTALSISTQAYAKDVDIPSLITDKKVILSTTYGEMPLRYNADMTVIGDGSNTGLVRFFAPKEQGKWWISENQLCQSWPTWYDGKPYCFKIEKTGADSIKWTRNDGYSGTAKIVN</sequence>
<protein>
    <submittedName>
        <fullName evidence="2">Uncharacterized protein</fullName>
    </submittedName>
</protein>
<organism evidence="2 3">
    <name type="scientific">Pseudahrensia aquimaris</name>
    <dbReference type="NCBI Taxonomy" id="744461"/>
    <lineage>
        <taxon>Bacteria</taxon>
        <taxon>Pseudomonadati</taxon>
        <taxon>Pseudomonadota</taxon>
        <taxon>Alphaproteobacteria</taxon>
        <taxon>Hyphomicrobiales</taxon>
        <taxon>Ahrensiaceae</taxon>
        <taxon>Pseudahrensia</taxon>
    </lineage>
</organism>
<name>A0ABW3FHL9_9HYPH</name>